<dbReference type="RefSeq" id="WP_163845190.1">
    <property type="nucleotide sequence ID" value="NZ_JAAGVB010000020.1"/>
</dbReference>
<dbReference type="EMBL" id="JAAGVB010000020">
    <property type="protein sequence ID" value="NEW33818.1"/>
    <property type="molecule type" value="Genomic_DNA"/>
</dbReference>
<accession>A0A6P1CMX3</accession>
<reference evidence="1 2" key="1">
    <citation type="submission" date="2020-01" db="EMBL/GenBank/DDBJ databases">
        <title>Genetics and antimicrobial susceptibilities of Nocardia species isolated from the soil; a comparison with species isolated from humans.</title>
        <authorList>
            <person name="Carrasco G."/>
            <person name="Monzon S."/>
            <person name="Sansegundo M."/>
            <person name="Garcia E."/>
            <person name="Garrido N."/>
            <person name="Medina M.J."/>
            <person name="Villalon P."/>
            <person name="Ramirez-Arocha A.C."/>
            <person name="Jimenez P."/>
            <person name="Cuesta I."/>
            <person name="Valdezate S."/>
        </authorList>
    </citation>
    <scope>NUCLEOTIDE SEQUENCE [LARGE SCALE GENOMIC DNA]</scope>
    <source>
        <strain evidence="1 2">CNM20110626</strain>
    </source>
</reference>
<sequence length="102" mass="10911">MASDRDTLADLIYRVGCYDNEDAAAAAAALLLAAGVRPPARVIETAEQRDAMPPGSVVLSDSGYAWQRIEWWWQSTDEGVGGAPSLPATILHVPTEEARDGE</sequence>
<dbReference type="Proteomes" id="UP000471166">
    <property type="component" value="Unassembled WGS sequence"/>
</dbReference>
<proteinExistence type="predicted"/>
<evidence type="ECO:0000313" key="1">
    <source>
        <dbReference type="EMBL" id="NEW33818.1"/>
    </source>
</evidence>
<protein>
    <submittedName>
        <fullName evidence="1">Uncharacterized protein</fullName>
    </submittedName>
</protein>
<organism evidence="1 2">
    <name type="scientific">Nocardia cyriacigeorgica</name>
    <dbReference type="NCBI Taxonomy" id="135487"/>
    <lineage>
        <taxon>Bacteria</taxon>
        <taxon>Bacillati</taxon>
        <taxon>Actinomycetota</taxon>
        <taxon>Actinomycetes</taxon>
        <taxon>Mycobacteriales</taxon>
        <taxon>Nocardiaceae</taxon>
        <taxon>Nocardia</taxon>
    </lineage>
</organism>
<gene>
    <name evidence="1" type="ORF">GV791_14770</name>
</gene>
<name>A0A6P1CMX3_9NOCA</name>
<dbReference type="AlphaFoldDB" id="A0A6P1CMX3"/>
<evidence type="ECO:0000313" key="2">
    <source>
        <dbReference type="Proteomes" id="UP000471166"/>
    </source>
</evidence>
<comment type="caution">
    <text evidence="1">The sequence shown here is derived from an EMBL/GenBank/DDBJ whole genome shotgun (WGS) entry which is preliminary data.</text>
</comment>